<evidence type="ECO:0000256" key="3">
    <source>
        <dbReference type="ARBA" id="ARBA00023002"/>
    </source>
</evidence>
<proteinExistence type="predicted"/>
<reference evidence="4 5" key="1">
    <citation type="journal article" date="2019" name="Nat. Ecol. Evol.">
        <title>Megaphylogeny resolves global patterns of mushroom evolution.</title>
        <authorList>
            <person name="Varga T."/>
            <person name="Krizsan K."/>
            <person name="Foldi C."/>
            <person name="Dima B."/>
            <person name="Sanchez-Garcia M."/>
            <person name="Sanchez-Ramirez S."/>
            <person name="Szollosi G.J."/>
            <person name="Szarkandi J.G."/>
            <person name="Papp V."/>
            <person name="Albert L."/>
            <person name="Andreopoulos W."/>
            <person name="Angelini C."/>
            <person name="Antonin V."/>
            <person name="Barry K.W."/>
            <person name="Bougher N.L."/>
            <person name="Buchanan P."/>
            <person name="Buyck B."/>
            <person name="Bense V."/>
            <person name="Catcheside P."/>
            <person name="Chovatia M."/>
            <person name="Cooper J."/>
            <person name="Damon W."/>
            <person name="Desjardin D."/>
            <person name="Finy P."/>
            <person name="Geml J."/>
            <person name="Haridas S."/>
            <person name="Hughes K."/>
            <person name="Justo A."/>
            <person name="Karasinski D."/>
            <person name="Kautmanova I."/>
            <person name="Kiss B."/>
            <person name="Kocsube S."/>
            <person name="Kotiranta H."/>
            <person name="LaButti K.M."/>
            <person name="Lechner B.E."/>
            <person name="Liimatainen K."/>
            <person name="Lipzen A."/>
            <person name="Lukacs Z."/>
            <person name="Mihaltcheva S."/>
            <person name="Morgado L.N."/>
            <person name="Niskanen T."/>
            <person name="Noordeloos M.E."/>
            <person name="Ohm R.A."/>
            <person name="Ortiz-Santana B."/>
            <person name="Ovrebo C."/>
            <person name="Racz N."/>
            <person name="Riley R."/>
            <person name="Savchenko A."/>
            <person name="Shiryaev A."/>
            <person name="Soop K."/>
            <person name="Spirin V."/>
            <person name="Szebenyi C."/>
            <person name="Tomsovsky M."/>
            <person name="Tulloss R.E."/>
            <person name="Uehling J."/>
            <person name="Grigoriev I.V."/>
            <person name="Vagvolgyi C."/>
            <person name="Papp T."/>
            <person name="Martin F.M."/>
            <person name="Miettinen O."/>
            <person name="Hibbett D.S."/>
            <person name="Nagy L.G."/>
        </authorList>
    </citation>
    <scope>NUCLEOTIDE SEQUENCE [LARGE SCALE GENOMIC DNA]</scope>
    <source>
        <strain evidence="4 5">CBS 309.79</strain>
    </source>
</reference>
<dbReference type="InterPro" id="IPR036188">
    <property type="entry name" value="FAD/NAD-bd_sf"/>
</dbReference>
<keyword evidence="2" id="KW-0274">FAD</keyword>
<evidence type="ECO:0000313" key="5">
    <source>
        <dbReference type="Proteomes" id="UP000305067"/>
    </source>
</evidence>
<dbReference type="EMBL" id="ML178856">
    <property type="protein sequence ID" value="TFK96729.1"/>
    <property type="molecule type" value="Genomic_DNA"/>
</dbReference>
<evidence type="ECO:0000256" key="2">
    <source>
        <dbReference type="ARBA" id="ARBA00022827"/>
    </source>
</evidence>
<evidence type="ECO:0000313" key="4">
    <source>
        <dbReference type="EMBL" id="TFK96729.1"/>
    </source>
</evidence>
<protein>
    <recommendedName>
        <fullName evidence="6">FAD/NAD(P)-binding domain-containing protein</fullName>
    </recommendedName>
</protein>
<dbReference type="AlphaFoldDB" id="A0A5C3Q6T3"/>
<dbReference type="PANTHER" id="PTHR43539">
    <property type="entry name" value="FLAVIN-BINDING MONOOXYGENASE-LIKE PROTEIN (AFU_ORTHOLOGUE AFUA_4G09220)"/>
    <property type="match status" value="1"/>
</dbReference>
<name>A0A5C3Q6T3_9AGAR</name>
<evidence type="ECO:0000256" key="1">
    <source>
        <dbReference type="ARBA" id="ARBA00022630"/>
    </source>
</evidence>
<keyword evidence="3" id="KW-0560">Oxidoreductase</keyword>
<dbReference type="InterPro" id="IPR020946">
    <property type="entry name" value="Flavin_mOase-like"/>
</dbReference>
<dbReference type="GO" id="GO:0050660">
    <property type="term" value="F:flavin adenine dinucleotide binding"/>
    <property type="evidence" value="ECO:0007669"/>
    <property type="project" value="InterPro"/>
</dbReference>
<dbReference type="GO" id="GO:0004499">
    <property type="term" value="F:N,N-dimethylaniline monooxygenase activity"/>
    <property type="evidence" value="ECO:0007669"/>
    <property type="project" value="InterPro"/>
</dbReference>
<dbReference type="STRING" id="1884261.A0A5C3Q6T3"/>
<dbReference type="Pfam" id="PF00743">
    <property type="entry name" value="FMO-like"/>
    <property type="match status" value="1"/>
</dbReference>
<dbReference type="Proteomes" id="UP000305067">
    <property type="component" value="Unassembled WGS sequence"/>
</dbReference>
<sequence length="631" mass="69815">MKESFPLPILTSLGFGPKFPTPTPTSVDAPSIAATFLAKLSAHLTSSPNTDDLAAAVDELFIDTCYWRDLLAFTWDFRTFSGKPDIAQFLSDRLGYTAPSPFRAKSGKGKVEEEKPTYVVDEEGDMAWVQAVFEFQTAVGGGYGIVRLVPTPANGDRGEVEWKAHCVFTNLESLLSFPELSGAHRAQEPNHGKWQSQRDAELAFEGGENPTVLIVGAGQSGLDVAARLKYLGVRTLVVERNGRVGDNWRNRYDHLCLHDRIYYDHMPYIPFPSTWPVYTPARKLANWLESYAESLELNIWTSTTVISASQDADNKMWRVLVKRGDGEERVFVVRHFIMATGFAGKPFMPSVPGAANFKGPILHSTQHKKALDHEGKRVVVVGACTAAHDICTDYADHGVGSVGVDVTMVQRNPTYIMSTKNGFEIIHKGLYEENGPPVDVADRLDASFPRLMALPLYQRKTRAVAEADKEMLEGLAKIGFKTSMGQSDAGFLIYVWERAGGYYLDVGASQYLIDGKVKLKPDGHIERFTEKGLKFKDGSELECDVVVFATGLGSGRDLIRDVCGDAVADNIGHIWGLDEEGEVRGVCRDLGLEGFWCMMGNLAFCRFHSKHLALQIKAMEEGVYGTRYSRK</sequence>
<dbReference type="InterPro" id="IPR050982">
    <property type="entry name" value="Auxin_biosynth/cation_transpt"/>
</dbReference>
<dbReference type="SUPFAM" id="SSF51905">
    <property type="entry name" value="FAD/NAD(P)-binding domain"/>
    <property type="match status" value="2"/>
</dbReference>
<dbReference type="GO" id="GO:0050661">
    <property type="term" value="F:NADP binding"/>
    <property type="evidence" value="ECO:0007669"/>
    <property type="project" value="InterPro"/>
</dbReference>
<accession>A0A5C3Q6T3</accession>
<organism evidence="4 5">
    <name type="scientific">Pterulicium gracile</name>
    <dbReference type="NCBI Taxonomy" id="1884261"/>
    <lineage>
        <taxon>Eukaryota</taxon>
        <taxon>Fungi</taxon>
        <taxon>Dikarya</taxon>
        <taxon>Basidiomycota</taxon>
        <taxon>Agaricomycotina</taxon>
        <taxon>Agaricomycetes</taxon>
        <taxon>Agaricomycetidae</taxon>
        <taxon>Agaricales</taxon>
        <taxon>Pleurotineae</taxon>
        <taxon>Pterulaceae</taxon>
        <taxon>Pterulicium</taxon>
    </lineage>
</organism>
<keyword evidence="1" id="KW-0285">Flavoprotein</keyword>
<keyword evidence="5" id="KW-1185">Reference proteome</keyword>
<gene>
    <name evidence="4" type="ORF">BDV98DRAFT_651652</name>
</gene>
<dbReference type="PANTHER" id="PTHR43539:SF26">
    <property type="entry name" value="MONOOXYGENASE, PUTATIVE-RELATED"/>
    <property type="match status" value="1"/>
</dbReference>
<dbReference type="OrthoDB" id="74360at2759"/>
<dbReference type="Gene3D" id="3.50.50.60">
    <property type="entry name" value="FAD/NAD(P)-binding domain"/>
    <property type="match status" value="1"/>
</dbReference>
<evidence type="ECO:0008006" key="6">
    <source>
        <dbReference type="Google" id="ProtNLM"/>
    </source>
</evidence>